<keyword evidence="1" id="KW-1133">Transmembrane helix</keyword>
<dbReference type="AlphaFoldDB" id="Q67NJ4"/>
<keyword evidence="1" id="KW-0472">Membrane</keyword>
<gene>
    <name evidence="2" type="ordered locus">STH1764</name>
</gene>
<keyword evidence="1" id="KW-0812">Transmembrane</keyword>
<evidence type="ECO:0000313" key="2">
    <source>
        <dbReference type="EMBL" id="BAD40749.1"/>
    </source>
</evidence>
<evidence type="ECO:0000313" key="3">
    <source>
        <dbReference type="Proteomes" id="UP000000417"/>
    </source>
</evidence>
<name>Q67NJ4_SYMTH</name>
<dbReference type="STRING" id="292459.STH1764"/>
<sequence length="133" mass="13785">MTVVITVAQIGLPVWCTGGGRCMRCGACGREVDGGPGDLCPVCGGVLGADYVTATPESSLAGFGKVVRGIRPARRRSRVVRAGALAILLPFAAASVAWGYQVWQNAGGRLTLGMAMPALLLLLTGAVAFRWLR</sequence>
<organism evidence="2 3">
    <name type="scientific">Symbiobacterium thermophilum (strain DSM 24528 / JCM 14929 / IAM 14863 / T)</name>
    <dbReference type="NCBI Taxonomy" id="292459"/>
    <lineage>
        <taxon>Bacteria</taxon>
        <taxon>Bacillati</taxon>
        <taxon>Bacillota</taxon>
        <taxon>Clostridia</taxon>
        <taxon>Eubacteriales</taxon>
        <taxon>Symbiobacteriaceae</taxon>
        <taxon>Symbiobacterium</taxon>
    </lineage>
</organism>
<dbReference type="EMBL" id="AP006840">
    <property type="protein sequence ID" value="BAD40749.1"/>
    <property type="molecule type" value="Genomic_DNA"/>
</dbReference>
<reference evidence="2 3" key="1">
    <citation type="journal article" date="2004" name="Nucleic Acids Res.">
        <title>Genome sequence of Symbiobacterium thermophilum, an uncultivable bacterium that depends on microbial commensalism.</title>
        <authorList>
            <person name="Ueda K."/>
            <person name="Yamashita A."/>
            <person name="Ishikawa J."/>
            <person name="Shimada M."/>
            <person name="Watsuji T."/>
            <person name="Morimura K."/>
            <person name="Ikeda H."/>
            <person name="Hattori M."/>
            <person name="Beppu T."/>
        </authorList>
    </citation>
    <scope>NUCLEOTIDE SEQUENCE [LARGE SCALE GENOMIC DNA]</scope>
    <source>
        <strain evidence="3">T / IAM 14863</strain>
    </source>
</reference>
<protein>
    <submittedName>
        <fullName evidence="2">Uncharacterized protein</fullName>
    </submittedName>
</protein>
<dbReference type="HOGENOM" id="CLU_1905708_0_0_9"/>
<dbReference type="KEGG" id="sth:STH1764"/>
<proteinExistence type="predicted"/>
<dbReference type="Proteomes" id="UP000000417">
    <property type="component" value="Chromosome"/>
</dbReference>
<feature type="transmembrane region" description="Helical" evidence="1">
    <location>
        <begin position="112"/>
        <end position="132"/>
    </location>
</feature>
<keyword evidence="3" id="KW-1185">Reference proteome</keyword>
<feature type="transmembrane region" description="Helical" evidence="1">
    <location>
        <begin position="79"/>
        <end position="100"/>
    </location>
</feature>
<accession>Q67NJ4</accession>
<evidence type="ECO:0000256" key="1">
    <source>
        <dbReference type="SAM" id="Phobius"/>
    </source>
</evidence>